<comment type="caution">
    <text evidence="2">The sequence shown here is derived from an EMBL/GenBank/DDBJ whole genome shotgun (WGS) entry which is preliminary data.</text>
</comment>
<evidence type="ECO:0000313" key="3">
    <source>
        <dbReference type="Proteomes" id="UP001153365"/>
    </source>
</evidence>
<evidence type="ECO:0000313" key="2">
    <source>
        <dbReference type="EMBL" id="CAH7686820.1"/>
    </source>
</evidence>
<proteinExistence type="predicted"/>
<gene>
    <name evidence="2" type="ORF">PPACK8108_LOCUS21520</name>
</gene>
<protein>
    <submittedName>
        <fullName evidence="2">Uncharacterized protein</fullName>
    </submittedName>
</protein>
<name>A0AAV0BKG5_PHAPC</name>
<reference evidence="2" key="1">
    <citation type="submission" date="2022-06" db="EMBL/GenBank/DDBJ databases">
        <authorList>
            <consortium name="SYNGENTA / RWTH Aachen University"/>
        </authorList>
    </citation>
    <scope>NUCLEOTIDE SEQUENCE</scope>
</reference>
<organism evidence="2 3">
    <name type="scientific">Phakopsora pachyrhizi</name>
    <name type="common">Asian soybean rust disease fungus</name>
    <dbReference type="NCBI Taxonomy" id="170000"/>
    <lineage>
        <taxon>Eukaryota</taxon>
        <taxon>Fungi</taxon>
        <taxon>Dikarya</taxon>
        <taxon>Basidiomycota</taxon>
        <taxon>Pucciniomycotina</taxon>
        <taxon>Pucciniomycetes</taxon>
        <taxon>Pucciniales</taxon>
        <taxon>Phakopsoraceae</taxon>
        <taxon>Phakopsora</taxon>
    </lineage>
</organism>
<sequence length="300" mass="33211">MTTPGDEEVRRPTSKNKKGGDLWSEDYPEVSKWMEARTDRLDYDLRGWEPVEYKYLKVYTAVNSESKISEYTEAYDLLLVAFVSILDGQVNMTCPVGKLTGLLQPHCPSKQSENPCHPTSGTKALVEQSYDNGVEGNSYATGDELRDCYGGVSHAQFAELLAGALLAGVWLVDQVLSVGAHGQVTIHKVSATESVMIKMMNKLFGSIALKIPSLLERTNHAIGAIDDQWSLTRNDFEYKRLFDSTYRRWNLLTTAVATLELNLPLPDIGLGQNPSLNSIRETPGLGVCPTVDVKDFDTSE</sequence>
<dbReference type="AlphaFoldDB" id="A0AAV0BKG5"/>
<keyword evidence="3" id="KW-1185">Reference proteome</keyword>
<dbReference type="EMBL" id="CALTRL010005817">
    <property type="protein sequence ID" value="CAH7686820.1"/>
    <property type="molecule type" value="Genomic_DNA"/>
</dbReference>
<dbReference type="Proteomes" id="UP001153365">
    <property type="component" value="Unassembled WGS sequence"/>
</dbReference>
<evidence type="ECO:0000256" key="1">
    <source>
        <dbReference type="SAM" id="MobiDB-lite"/>
    </source>
</evidence>
<accession>A0AAV0BKG5</accession>
<feature type="region of interest" description="Disordered" evidence="1">
    <location>
        <begin position="1"/>
        <end position="23"/>
    </location>
</feature>